<accession>A0A6J6HJQ8</accession>
<protein>
    <submittedName>
        <fullName evidence="1">Unannotated protein</fullName>
    </submittedName>
</protein>
<evidence type="ECO:0000313" key="1">
    <source>
        <dbReference type="EMBL" id="CAB4614071.1"/>
    </source>
</evidence>
<sequence length="134" mass="14089">MAEAPDSRTESICVGCGLCCDGTVVTHLAVSDESDLGLPLRGLGVELIYEADPPVFALPCPAVAAGECTIYGLHRPHACHVYECALSSSVLNGERSQVEARSIIAEVLDARSRSGSDPGAERRVADLVAEYFLA</sequence>
<dbReference type="AlphaFoldDB" id="A0A6J6HJQ8"/>
<dbReference type="EMBL" id="CAEZUP010000054">
    <property type="protein sequence ID" value="CAB4614071.1"/>
    <property type="molecule type" value="Genomic_DNA"/>
</dbReference>
<name>A0A6J6HJQ8_9ZZZZ</name>
<proteinExistence type="predicted"/>
<reference evidence="1" key="1">
    <citation type="submission" date="2020-05" db="EMBL/GenBank/DDBJ databases">
        <authorList>
            <person name="Chiriac C."/>
            <person name="Salcher M."/>
            <person name="Ghai R."/>
            <person name="Kavagutti S V."/>
        </authorList>
    </citation>
    <scope>NUCLEOTIDE SEQUENCE</scope>
</reference>
<organism evidence="1">
    <name type="scientific">freshwater metagenome</name>
    <dbReference type="NCBI Taxonomy" id="449393"/>
    <lineage>
        <taxon>unclassified sequences</taxon>
        <taxon>metagenomes</taxon>
        <taxon>ecological metagenomes</taxon>
    </lineage>
</organism>
<gene>
    <name evidence="1" type="ORF">UFOPK1835_01279</name>
</gene>